<keyword evidence="3" id="KW-1185">Reference proteome</keyword>
<sequence>MSRLPPLTGLAVALAVALGLNPAAAQQAQFCDGSLVANSAYTNLVPGARGGAQVEYHVLFQNRHAGGQRLGVRVLDITPIGKISFARVQPGFTLTAGSQAKLIMATIQIPSPGAGAPGPAQFLQALKLECRLL</sequence>
<dbReference type="AlphaFoldDB" id="A0A1V2GXK1"/>
<accession>A0A1V2GXK1</accession>
<proteinExistence type="predicted"/>
<evidence type="ECO:0008006" key="4">
    <source>
        <dbReference type="Google" id="ProtNLM"/>
    </source>
</evidence>
<comment type="caution">
    <text evidence="2">The sequence shown here is derived from an EMBL/GenBank/DDBJ whole genome shotgun (WGS) entry which is preliminary data.</text>
</comment>
<feature type="signal peptide" evidence="1">
    <location>
        <begin position="1"/>
        <end position="25"/>
    </location>
</feature>
<dbReference type="RefSeq" id="WP_076959639.1">
    <property type="nucleotide sequence ID" value="NZ_MLCO01000274.1"/>
</dbReference>
<evidence type="ECO:0000313" key="2">
    <source>
        <dbReference type="EMBL" id="ONG47471.1"/>
    </source>
</evidence>
<gene>
    <name evidence="2" type="ORF">BKE38_23085</name>
</gene>
<keyword evidence="1" id="KW-0732">Signal</keyword>
<protein>
    <recommendedName>
        <fullName evidence="4">Tat pathway signal sequence domain protein</fullName>
    </recommendedName>
</protein>
<organism evidence="2 3">
    <name type="scientific">Teichococcus deserti</name>
    <dbReference type="NCBI Taxonomy" id="1817963"/>
    <lineage>
        <taxon>Bacteria</taxon>
        <taxon>Pseudomonadati</taxon>
        <taxon>Pseudomonadota</taxon>
        <taxon>Alphaproteobacteria</taxon>
        <taxon>Acetobacterales</taxon>
        <taxon>Roseomonadaceae</taxon>
        <taxon>Roseomonas</taxon>
    </lineage>
</organism>
<dbReference type="Proteomes" id="UP000188879">
    <property type="component" value="Unassembled WGS sequence"/>
</dbReference>
<evidence type="ECO:0000313" key="3">
    <source>
        <dbReference type="Proteomes" id="UP000188879"/>
    </source>
</evidence>
<feature type="chain" id="PRO_5012911636" description="Tat pathway signal sequence domain protein" evidence="1">
    <location>
        <begin position="26"/>
        <end position="133"/>
    </location>
</feature>
<reference evidence="2 3" key="1">
    <citation type="submission" date="2016-10" db="EMBL/GenBank/DDBJ databases">
        <title>Draft Genome sequence of Roseomonas sp. strain M3.</title>
        <authorList>
            <person name="Subhash Y."/>
            <person name="Lee S."/>
        </authorList>
    </citation>
    <scope>NUCLEOTIDE SEQUENCE [LARGE SCALE GENOMIC DNA]</scope>
    <source>
        <strain evidence="2 3">M3</strain>
    </source>
</reference>
<evidence type="ECO:0000256" key="1">
    <source>
        <dbReference type="SAM" id="SignalP"/>
    </source>
</evidence>
<name>A0A1V2GXK1_9PROT</name>
<dbReference type="EMBL" id="MLCO01000274">
    <property type="protein sequence ID" value="ONG47471.1"/>
    <property type="molecule type" value="Genomic_DNA"/>
</dbReference>